<organism evidence="1 2">
    <name type="scientific">Chryseobacterium joostei</name>
    <dbReference type="NCBI Taxonomy" id="112234"/>
    <lineage>
        <taxon>Bacteria</taxon>
        <taxon>Pseudomonadati</taxon>
        <taxon>Bacteroidota</taxon>
        <taxon>Flavobacteriia</taxon>
        <taxon>Flavobacteriales</taxon>
        <taxon>Weeksellaceae</taxon>
        <taxon>Chryseobacterium group</taxon>
        <taxon>Chryseobacterium</taxon>
    </lineage>
</organism>
<accession>A0A1N7HVL9</accession>
<dbReference type="AlphaFoldDB" id="A0A1N7HVL9"/>
<gene>
    <name evidence="1" type="ORF">SAMN05421768_101387</name>
</gene>
<evidence type="ECO:0000313" key="1">
    <source>
        <dbReference type="EMBL" id="SIS28788.1"/>
    </source>
</evidence>
<protein>
    <submittedName>
        <fullName evidence="1">Uncharacterized protein</fullName>
    </submittedName>
</protein>
<sequence length="39" mass="4429">MTNFDDVIVHLKPTTFRPKENRNICVALGIATQMLILKS</sequence>
<name>A0A1N7HVL9_9FLAO</name>
<proteinExistence type="predicted"/>
<dbReference type="EMBL" id="FTNZ01000001">
    <property type="protein sequence ID" value="SIS28788.1"/>
    <property type="molecule type" value="Genomic_DNA"/>
</dbReference>
<evidence type="ECO:0000313" key="2">
    <source>
        <dbReference type="Proteomes" id="UP000186106"/>
    </source>
</evidence>
<dbReference type="Proteomes" id="UP000186106">
    <property type="component" value="Unassembled WGS sequence"/>
</dbReference>
<reference evidence="1 2" key="1">
    <citation type="submission" date="2017-01" db="EMBL/GenBank/DDBJ databases">
        <authorList>
            <person name="Mah S.A."/>
            <person name="Swanson W.J."/>
            <person name="Moy G.W."/>
            <person name="Vacquier V.D."/>
        </authorList>
    </citation>
    <scope>NUCLEOTIDE SEQUENCE [LARGE SCALE GENOMIC DNA]</scope>
    <source>
        <strain evidence="1 2">DSM 16927</strain>
    </source>
</reference>